<organism evidence="2 3">
    <name type="scientific">Actinoallomurus bryophytorum</name>
    <dbReference type="NCBI Taxonomy" id="1490222"/>
    <lineage>
        <taxon>Bacteria</taxon>
        <taxon>Bacillati</taxon>
        <taxon>Actinomycetota</taxon>
        <taxon>Actinomycetes</taxon>
        <taxon>Streptosporangiales</taxon>
        <taxon>Thermomonosporaceae</taxon>
        <taxon>Actinoallomurus</taxon>
    </lineage>
</organism>
<evidence type="ECO:0000313" key="2">
    <source>
        <dbReference type="EMBL" id="TQL98483.1"/>
    </source>
</evidence>
<name>A0A543CN22_9ACTN</name>
<keyword evidence="2" id="KW-0808">Transferase</keyword>
<keyword evidence="3" id="KW-1185">Reference proteome</keyword>
<accession>A0A543CN22</accession>
<dbReference type="EMBL" id="VFOZ01000001">
    <property type="protein sequence ID" value="TQL98483.1"/>
    <property type="molecule type" value="Genomic_DNA"/>
</dbReference>
<dbReference type="RefSeq" id="WP_221640094.1">
    <property type="nucleotide sequence ID" value="NZ_VFOZ01000001.1"/>
</dbReference>
<dbReference type="Gene3D" id="3.40.50.150">
    <property type="entry name" value="Vaccinia Virus protein VP39"/>
    <property type="match status" value="1"/>
</dbReference>
<dbReference type="AlphaFoldDB" id="A0A543CN22"/>
<dbReference type="InterPro" id="IPR029063">
    <property type="entry name" value="SAM-dependent_MTases_sf"/>
</dbReference>
<dbReference type="InterPro" id="IPR013216">
    <property type="entry name" value="Methyltransf_11"/>
</dbReference>
<dbReference type="GO" id="GO:0032259">
    <property type="term" value="P:methylation"/>
    <property type="evidence" value="ECO:0007669"/>
    <property type="project" value="UniProtKB-KW"/>
</dbReference>
<evidence type="ECO:0000313" key="3">
    <source>
        <dbReference type="Proteomes" id="UP000316096"/>
    </source>
</evidence>
<evidence type="ECO:0000259" key="1">
    <source>
        <dbReference type="Pfam" id="PF08241"/>
    </source>
</evidence>
<gene>
    <name evidence="2" type="ORF">FB559_4109</name>
</gene>
<dbReference type="PANTHER" id="PTHR43861">
    <property type="entry name" value="TRANS-ACONITATE 2-METHYLTRANSFERASE-RELATED"/>
    <property type="match status" value="1"/>
</dbReference>
<reference evidence="2 3" key="1">
    <citation type="submission" date="2019-06" db="EMBL/GenBank/DDBJ databases">
        <title>Sequencing the genomes of 1000 actinobacteria strains.</title>
        <authorList>
            <person name="Klenk H.-P."/>
        </authorList>
    </citation>
    <scope>NUCLEOTIDE SEQUENCE [LARGE SCALE GENOMIC DNA]</scope>
    <source>
        <strain evidence="2 3">DSM 102200</strain>
    </source>
</reference>
<proteinExistence type="predicted"/>
<dbReference type="Proteomes" id="UP000316096">
    <property type="component" value="Unassembled WGS sequence"/>
</dbReference>
<feature type="domain" description="Methyltransferase type 11" evidence="1">
    <location>
        <begin position="51"/>
        <end position="142"/>
    </location>
</feature>
<dbReference type="GO" id="GO:0008757">
    <property type="term" value="F:S-adenosylmethionine-dependent methyltransferase activity"/>
    <property type="evidence" value="ECO:0007669"/>
    <property type="project" value="InterPro"/>
</dbReference>
<keyword evidence="2" id="KW-0489">Methyltransferase</keyword>
<dbReference type="Pfam" id="PF08241">
    <property type="entry name" value="Methyltransf_11"/>
    <property type="match status" value="1"/>
</dbReference>
<protein>
    <submittedName>
        <fullName evidence="2">Methyltransferase family protein</fullName>
    </submittedName>
</protein>
<sequence length="242" mass="26167">MTTGVTGGRGGLRHFYEDPHVPVSSGSDRAHRQLRMLKAVLAEADGQQVIVDVGCGDGAATGMVRRLGHTVVGVDWSMMALRHARRHDLLLIRGGVDAPGLPLGDGTVDLVILSEVIEHLVDTDSAIDELHRVLRPGGRLLVSTPNLAAWYNRGLLALGIQPIFSEVSLRGVYGRPGSQVAGHLHMFTKRALTEFLTARGFVCERVDGAPYQDVPGVLRPLDRLLCRWPSAASILLVQARRA</sequence>
<comment type="caution">
    <text evidence="2">The sequence shown here is derived from an EMBL/GenBank/DDBJ whole genome shotgun (WGS) entry which is preliminary data.</text>
</comment>
<dbReference type="SUPFAM" id="SSF53335">
    <property type="entry name" value="S-adenosyl-L-methionine-dependent methyltransferases"/>
    <property type="match status" value="1"/>
</dbReference>
<dbReference type="CDD" id="cd02440">
    <property type="entry name" value="AdoMet_MTases"/>
    <property type="match status" value="1"/>
</dbReference>